<evidence type="ECO:0000313" key="3">
    <source>
        <dbReference type="EMBL" id="CAE0808916.1"/>
    </source>
</evidence>
<gene>
    <name evidence="3" type="ORF">EGYM00163_LOCUS20047</name>
</gene>
<feature type="region of interest" description="Disordered" evidence="1">
    <location>
        <begin position="78"/>
        <end position="149"/>
    </location>
</feature>
<evidence type="ECO:0000256" key="1">
    <source>
        <dbReference type="SAM" id="MobiDB-lite"/>
    </source>
</evidence>
<protein>
    <submittedName>
        <fullName evidence="3">Uncharacterized protein</fullName>
    </submittedName>
</protein>
<proteinExistence type="predicted"/>
<keyword evidence="2" id="KW-0472">Membrane</keyword>
<dbReference type="EMBL" id="HBJA01056723">
    <property type="protein sequence ID" value="CAE0808916.1"/>
    <property type="molecule type" value="Transcribed_RNA"/>
</dbReference>
<keyword evidence="2" id="KW-0812">Transmembrane</keyword>
<feature type="transmembrane region" description="Helical" evidence="2">
    <location>
        <begin position="36"/>
        <end position="55"/>
    </location>
</feature>
<feature type="compositionally biased region" description="Polar residues" evidence="1">
    <location>
        <begin position="121"/>
        <end position="130"/>
    </location>
</feature>
<name>A0A7S4CWV1_9EUGL</name>
<accession>A0A7S4CWV1</accession>
<evidence type="ECO:0000256" key="2">
    <source>
        <dbReference type="SAM" id="Phobius"/>
    </source>
</evidence>
<keyword evidence="2" id="KW-1133">Transmembrane helix</keyword>
<sequence length="295" mass="32718">MSLQSSQATYYTSTDCRPSHHVPTAVLPWTSQSRRLFLLLGSLIAMWAMMLHMTWNRGNQYEFVLWAQKYVVGPSTAMPRLGGRARQLSPSRLRAEQRSQRGHGVSSPFLPTPIPLDRTASEPSNGQPSKLQRPARPVTKDDPESLGPFSHSVWPGDLSGWRVQVQKVIRDSFGVSRNGTRTRRHLKPETMLSTLDQLLDTASAAGAPLPLLVLEGLVQALGAGVFVPGLEHLYCPTEALSRPGGDRTDMPHNTTRLGLAQQKQKQLVDYFVDRLDACHTEDITKPKEKEAKALP</sequence>
<reference evidence="3" key="1">
    <citation type="submission" date="2021-01" db="EMBL/GenBank/DDBJ databases">
        <authorList>
            <person name="Corre E."/>
            <person name="Pelletier E."/>
            <person name="Niang G."/>
            <person name="Scheremetjew M."/>
            <person name="Finn R."/>
            <person name="Kale V."/>
            <person name="Holt S."/>
            <person name="Cochrane G."/>
            <person name="Meng A."/>
            <person name="Brown T."/>
            <person name="Cohen L."/>
        </authorList>
    </citation>
    <scope>NUCLEOTIDE SEQUENCE</scope>
    <source>
        <strain evidence="3">CCMP1594</strain>
    </source>
</reference>
<organism evidence="3">
    <name type="scientific">Eutreptiella gymnastica</name>
    <dbReference type="NCBI Taxonomy" id="73025"/>
    <lineage>
        <taxon>Eukaryota</taxon>
        <taxon>Discoba</taxon>
        <taxon>Euglenozoa</taxon>
        <taxon>Euglenida</taxon>
        <taxon>Spirocuta</taxon>
        <taxon>Euglenophyceae</taxon>
        <taxon>Eutreptiales</taxon>
        <taxon>Eutreptiaceae</taxon>
        <taxon>Eutreptiella</taxon>
    </lineage>
</organism>
<dbReference type="AlphaFoldDB" id="A0A7S4CWV1"/>